<proteinExistence type="predicted"/>
<keyword evidence="3" id="KW-1185">Reference proteome</keyword>
<keyword evidence="1" id="KW-0732">Signal</keyword>
<dbReference type="Proteomes" id="UP001595548">
    <property type="component" value="Unassembled WGS sequence"/>
</dbReference>
<name>A0ABV7HWT3_9GAMM</name>
<feature type="chain" id="PRO_5047341885" description="Solute-binding protein family 3/N-terminal domain-containing protein" evidence="1">
    <location>
        <begin position="34"/>
        <end position="313"/>
    </location>
</feature>
<evidence type="ECO:0000313" key="3">
    <source>
        <dbReference type="Proteomes" id="UP001595548"/>
    </source>
</evidence>
<feature type="signal peptide" evidence="1">
    <location>
        <begin position="1"/>
        <end position="33"/>
    </location>
</feature>
<evidence type="ECO:0000256" key="1">
    <source>
        <dbReference type="SAM" id="SignalP"/>
    </source>
</evidence>
<dbReference type="EMBL" id="JBHRTL010000007">
    <property type="protein sequence ID" value="MFC3155831.1"/>
    <property type="molecule type" value="Genomic_DNA"/>
</dbReference>
<comment type="caution">
    <text evidence="2">The sequence shown here is derived from an EMBL/GenBank/DDBJ whole genome shotgun (WGS) entry which is preliminary data.</text>
</comment>
<dbReference type="Gene3D" id="3.40.190.10">
    <property type="entry name" value="Periplasmic binding protein-like II"/>
    <property type="match status" value="2"/>
</dbReference>
<gene>
    <name evidence="2" type="ORF">ACFOEB_11520</name>
</gene>
<dbReference type="RefSeq" id="WP_390403187.1">
    <property type="nucleotide sequence ID" value="NZ_AP031500.1"/>
</dbReference>
<reference evidence="3" key="1">
    <citation type="journal article" date="2019" name="Int. J. Syst. Evol. Microbiol.">
        <title>The Global Catalogue of Microorganisms (GCM) 10K type strain sequencing project: providing services to taxonomists for standard genome sequencing and annotation.</title>
        <authorList>
            <consortium name="The Broad Institute Genomics Platform"/>
            <consortium name="The Broad Institute Genome Sequencing Center for Infectious Disease"/>
            <person name="Wu L."/>
            <person name="Ma J."/>
        </authorList>
    </citation>
    <scope>NUCLEOTIDE SEQUENCE [LARGE SCALE GENOMIC DNA]</scope>
    <source>
        <strain evidence="3">KCTC 52141</strain>
    </source>
</reference>
<organism evidence="2 3">
    <name type="scientific">Gilvimarinus japonicus</name>
    <dbReference type="NCBI Taxonomy" id="1796469"/>
    <lineage>
        <taxon>Bacteria</taxon>
        <taxon>Pseudomonadati</taxon>
        <taxon>Pseudomonadota</taxon>
        <taxon>Gammaproteobacteria</taxon>
        <taxon>Cellvibrionales</taxon>
        <taxon>Cellvibrionaceae</taxon>
        <taxon>Gilvimarinus</taxon>
    </lineage>
</organism>
<evidence type="ECO:0000313" key="2">
    <source>
        <dbReference type="EMBL" id="MFC3155831.1"/>
    </source>
</evidence>
<sequence length="313" mass="34437">MMLTAPALPTSVDTMIRLYLTAATLLLCHAVSAAGPQAATQSASEPGDNSTATEVTLWIGEVSESRKAHETAVIKLALEKSRERYGPFELKITNRSLSRPRTIRNFSEGSMAQVVTAPALAYRVDSDEQPLKAIPIPLLQGLLGRRQAIVRRDREADFTEVKNLEQLRQFNAGLGFDWIDQDYFRDAKLPFTVGSSINQLFNMLAHGRFDYLPLGILEAEKALAASEHAAQLVIVDNLIIHYPLPVYAQVSHNHPEIAKRLTLGLELAREDGSLEALFDQYYGEFNAVDADVVIIELSDHSPSAALSAKQTSP</sequence>
<protein>
    <recommendedName>
        <fullName evidence="4">Solute-binding protein family 3/N-terminal domain-containing protein</fullName>
    </recommendedName>
</protein>
<accession>A0ABV7HWT3</accession>
<dbReference type="SUPFAM" id="SSF53850">
    <property type="entry name" value="Periplasmic binding protein-like II"/>
    <property type="match status" value="1"/>
</dbReference>
<evidence type="ECO:0008006" key="4">
    <source>
        <dbReference type="Google" id="ProtNLM"/>
    </source>
</evidence>